<feature type="active site" description="Proton acceptor" evidence="6">
    <location>
        <position position="314"/>
    </location>
</feature>
<feature type="binding site" evidence="7">
    <location>
        <position position="164"/>
    </location>
    <ligand>
        <name>FMN</name>
        <dbReference type="ChEBI" id="CHEBI:58210"/>
    </ligand>
</feature>
<dbReference type="PANTHER" id="PTHR10578">
    <property type="entry name" value="S -2-HYDROXY-ACID OXIDASE-RELATED"/>
    <property type="match status" value="1"/>
</dbReference>
<dbReference type="PANTHER" id="PTHR10578:SF107">
    <property type="entry name" value="2-HYDROXYACID OXIDASE 1"/>
    <property type="match status" value="1"/>
</dbReference>
<evidence type="ECO:0000256" key="3">
    <source>
        <dbReference type="ARBA" id="ARBA00022643"/>
    </source>
</evidence>
<dbReference type="InterPro" id="IPR037396">
    <property type="entry name" value="FMN_HAD"/>
</dbReference>
<evidence type="ECO:0000256" key="1">
    <source>
        <dbReference type="ARBA" id="ARBA00001917"/>
    </source>
</evidence>
<feature type="binding site" evidence="7">
    <location>
        <begin position="115"/>
        <end position="117"/>
    </location>
    <ligand>
        <name>FMN</name>
        <dbReference type="ChEBI" id="CHEBI:58210"/>
    </ligand>
</feature>
<protein>
    <submittedName>
        <fullName evidence="10">Alpha-hydroxy-acid oxidizing protein</fullName>
    </submittedName>
</protein>
<dbReference type="RefSeq" id="WP_194977774.1">
    <property type="nucleotide sequence ID" value="NZ_JADMKS010000003.1"/>
</dbReference>
<dbReference type="GO" id="GO:0005886">
    <property type="term" value="C:plasma membrane"/>
    <property type="evidence" value="ECO:0007669"/>
    <property type="project" value="TreeGrafter"/>
</dbReference>
<comment type="cofactor">
    <cofactor evidence="1">
        <name>FMN</name>
        <dbReference type="ChEBI" id="CHEBI:58210"/>
    </cofactor>
</comment>
<evidence type="ECO:0000256" key="8">
    <source>
        <dbReference type="SAM" id="MobiDB-lite"/>
    </source>
</evidence>
<dbReference type="GO" id="GO:0010181">
    <property type="term" value="F:FMN binding"/>
    <property type="evidence" value="ECO:0007669"/>
    <property type="project" value="InterPro"/>
</dbReference>
<dbReference type="Pfam" id="PF01070">
    <property type="entry name" value="FMN_dh"/>
    <property type="match status" value="1"/>
</dbReference>
<dbReference type="PROSITE" id="PS00557">
    <property type="entry name" value="FMN_HYDROXY_ACID_DH_1"/>
    <property type="match status" value="1"/>
</dbReference>
<evidence type="ECO:0000313" key="10">
    <source>
        <dbReference type="EMBL" id="MBF6636456.1"/>
    </source>
</evidence>
<dbReference type="GO" id="GO:0009060">
    <property type="term" value="P:aerobic respiration"/>
    <property type="evidence" value="ECO:0007669"/>
    <property type="project" value="TreeGrafter"/>
</dbReference>
<reference evidence="10" key="2">
    <citation type="submission" date="2022-09" db="EMBL/GenBank/DDBJ databases">
        <title>Rouxiella aceris sp. nov., isolated from tree sap and emended description of the genus Rhouxiella.</title>
        <authorList>
            <person name="Kim I.S."/>
        </authorList>
    </citation>
    <scope>NUCLEOTIDE SEQUENCE</scope>
    <source>
        <strain evidence="10">SAP-2</strain>
    </source>
</reference>
<feature type="region of interest" description="Disordered" evidence="8">
    <location>
        <begin position="246"/>
        <end position="265"/>
    </location>
</feature>
<comment type="similarity">
    <text evidence="5">Belongs to the FMN-dependent alpha-hydroxy acid dehydrogenase family.</text>
</comment>
<feature type="binding site" evidence="7">
    <location>
        <position position="290"/>
    </location>
    <ligand>
        <name>FMN</name>
        <dbReference type="ChEBI" id="CHEBI:58210"/>
    </ligand>
</feature>
<dbReference type="Gene3D" id="3.20.20.70">
    <property type="entry name" value="Aldolase class I"/>
    <property type="match status" value="1"/>
</dbReference>
<organism evidence="10 11">
    <name type="scientific">Rouxiella silvae</name>
    <dbReference type="NCBI Taxonomy" id="1646373"/>
    <lineage>
        <taxon>Bacteria</taxon>
        <taxon>Pseudomonadati</taxon>
        <taxon>Pseudomonadota</taxon>
        <taxon>Gammaproteobacteria</taxon>
        <taxon>Enterobacterales</taxon>
        <taxon>Yersiniaceae</taxon>
        <taxon>Rouxiella</taxon>
    </lineage>
</organism>
<sequence>MTSSANESSIHSGVKGAVSSTGSLANSAPVTSKVPRKFSDLLALQDFERHARRRLPNMIYQYVAGGVETGRGIQGNYEAYQQYAFVPRMFVDVSGRSQSVELFGHTYSHPFGVAPLGGASFVSYRADISLAKAARAMNTPMILSASSLIRLEDVYEANPDAWFQAYLAGDQPRIDRLVERVANAGFKTLVVTGDTPMLGNREHNTRSGFSMPIKLTPKVCLQSALSPRWLFGTVAQTFLRHGAPHFENTDAERGPPMMSSKVRNTQARDKLNWKHVDAIRKLWKGNLVVKGLMSPDDAFIARDLGVDAVILSNHGGRQLDYTVPPLHTLPEIAAKKGSMKVIIDSGIRRGTDVMKAMALGADFTFLGRPFLYGAVIGGQAGVEHAMHILRDEIDRDLALIGVRSPAELHGGLLRRAPYYGQGSQGENYGK</sequence>
<keyword evidence="2 7" id="KW-0285">Flavoprotein</keyword>
<dbReference type="SUPFAM" id="SSF51395">
    <property type="entry name" value="FMN-linked oxidoreductases"/>
    <property type="match status" value="1"/>
</dbReference>
<feature type="binding site" evidence="7">
    <location>
        <position position="192"/>
    </location>
    <ligand>
        <name>FMN</name>
        <dbReference type="ChEBI" id="CHEBI:58210"/>
    </ligand>
</feature>
<feature type="binding site" evidence="7">
    <location>
        <begin position="367"/>
        <end position="368"/>
    </location>
    <ligand>
        <name>FMN</name>
        <dbReference type="ChEBI" id="CHEBI:58210"/>
    </ligand>
</feature>
<feature type="binding site" evidence="7">
    <location>
        <position position="201"/>
    </location>
    <ligand>
        <name>glyoxylate</name>
        <dbReference type="ChEBI" id="CHEBI:36655"/>
    </ligand>
</feature>
<accession>A0AA40X0L0</accession>
<keyword evidence="4" id="KW-0560">Oxidoreductase</keyword>
<feature type="compositionally biased region" description="Polar residues" evidence="8">
    <location>
        <begin position="18"/>
        <end position="29"/>
    </location>
</feature>
<dbReference type="CDD" id="cd02809">
    <property type="entry name" value="alpha_hydroxyacid_oxid_FMN"/>
    <property type="match status" value="1"/>
</dbReference>
<proteinExistence type="inferred from homology"/>
<dbReference type="EMBL" id="JADMKS010000003">
    <property type="protein sequence ID" value="MBF6636456.1"/>
    <property type="molecule type" value="Genomic_DNA"/>
</dbReference>
<feature type="compositionally biased region" description="Polar residues" evidence="8">
    <location>
        <begin position="1"/>
        <end position="11"/>
    </location>
</feature>
<evidence type="ECO:0000259" key="9">
    <source>
        <dbReference type="PROSITE" id="PS51349"/>
    </source>
</evidence>
<dbReference type="GO" id="GO:0004459">
    <property type="term" value="F:L-lactate dehydrogenase (NAD+) activity"/>
    <property type="evidence" value="ECO:0007669"/>
    <property type="project" value="TreeGrafter"/>
</dbReference>
<gene>
    <name evidence="10" type="ORF">ITX54_07275</name>
</gene>
<keyword evidence="3 7" id="KW-0288">FMN</keyword>
<dbReference type="InterPro" id="IPR013785">
    <property type="entry name" value="Aldolase_TIM"/>
</dbReference>
<evidence type="ECO:0000256" key="2">
    <source>
        <dbReference type="ARBA" id="ARBA00022630"/>
    </source>
</evidence>
<feature type="binding site" evidence="7">
    <location>
        <position position="312"/>
    </location>
    <ligand>
        <name>FMN</name>
        <dbReference type="ChEBI" id="CHEBI:58210"/>
    </ligand>
</feature>
<evidence type="ECO:0000256" key="6">
    <source>
        <dbReference type="PIRSR" id="PIRSR000138-1"/>
    </source>
</evidence>
<feature type="binding site" evidence="7">
    <location>
        <position position="62"/>
    </location>
    <ligand>
        <name>glyoxylate</name>
        <dbReference type="ChEBI" id="CHEBI:36655"/>
    </ligand>
</feature>
<name>A0AA40X0L0_9GAMM</name>
<feature type="binding site" evidence="7">
    <location>
        <position position="314"/>
    </location>
    <ligand>
        <name>glyoxylate</name>
        <dbReference type="ChEBI" id="CHEBI:36655"/>
    </ligand>
</feature>
<dbReference type="InterPro" id="IPR008259">
    <property type="entry name" value="FMN_hydac_DH_AS"/>
</dbReference>
<feature type="binding site" evidence="7">
    <location>
        <position position="166"/>
    </location>
    <ligand>
        <name>glyoxylate</name>
        <dbReference type="ChEBI" id="CHEBI:36655"/>
    </ligand>
</feature>
<dbReference type="PIRSF" id="PIRSF000138">
    <property type="entry name" value="Al-hdrx_acd_dh"/>
    <property type="match status" value="1"/>
</dbReference>
<feature type="binding site" evidence="7">
    <location>
        <begin position="344"/>
        <end position="348"/>
    </location>
    <ligand>
        <name>FMN</name>
        <dbReference type="ChEBI" id="CHEBI:58210"/>
    </ligand>
</feature>
<feature type="binding site" evidence="7">
    <location>
        <position position="144"/>
    </location>
    <ligand>
        <name>FMN</name>
        <dbReference type="ChEBI" id="CHEBI:58210"/>
    </ligand>
</feature>
<dbReference type="Proteomes" id="UP000705283">
    <property type="component" value="Unassembled WGS sequence"/>
</dbReference>
<feature type="domain" description="FMN hydroxy acid dehydrogenase" evidence="9">
    <location>
        <begin position="36"/>
        <end position="418"/>
    </location>
</feature>
<reference evidence="10" key="1">
    <citation type="submission" date="2020-11" db="EMBL/GenBank/DDBJ databases">
        <authorList>
            <person name="Lee S.D."/>
        </authorList>
    </citation>
    <scope>NUCLEOTIDE SEQUENCE</scope>
    <source>
        <strain evidence="10">SAP-2</strain>
    </source>
</reference>
<dbReference type="InterPro" id="IPR012133">
    <property type="entry name" value="Alpha-hydoxy_acid_DH_FMN"/>
</dbReference>
<evidence type="ECO:0000313" key="11">
    <source>
        <dbReference type="Proteomes" id="UP000705283"/>
    </source>
</evidence>
<evidence type="ECO:0000256" key="5">
    <source>
        <dbReference type="ARBA" id="ARBA00024042"/>
    </source>
</evidence>
<dbReference type="AlphaFoldDB" id="A0AA40X0L0"/>
<feature type="binding site" evidence="7">
    <location>
        <position position="317"/>
    </location>
    <ligand>
        <name>glyoxylate</name>
        <dbReference type="ChEBI" id="CHEBI:36655"/>
    </ligand>
</feature>
<dbReference type="InterPro" id="IPR000262">
    <property type="entry name" value="FMN-dep_DH"/>
</dbReference>
<feature type="region of interest" description="Disordered" evidence="8">
    <location>
        <begin position="1"/>
        <end position="29"/>
    </location>
</feature>
<comment type="caution">
    <text evidence="10">The sequence shown here is derived from an EMBL/GenBank/DDBJ whole genome shotgun (WGS) entry which is preliminary data.</text>
</comment>
<dbReference type="PROSITE" id="PS51349">
    <property type="entry name" value="FMN_HYDROXY_ACID_DH_2"/>
    <property type="match status" value="1"/>
</dbReference>
<evidence type="ECO:0000256" key="4">
    <source>
        <dbReference type="ARBA" id="ARBA00023002"/>
    </source>
</evidence>
<evidence type="ECO:0000256" key="7">
    <source>
        <dbReference type="PIRSR" id="PIRSR000138-2"/>
    </source>
</evidence>